<dbReference type="SUPFAM" id="SSF48619">
    <property type="entry name" value="Phospholipase A2, PLA2"/>
    <property type="match status" value="1"/>
</dbReference>
<name>A0A1W1V3W8_PEPAS</name>
<evidence type="ECO:0000313" key="2">
    <source>
        <dbReference type="Proteomes" id="UP000192368"/>
    </source>
</evidence>
<dbReference type="Proteomes" id="UP000192368">
    <property type="component" value="Unassembled WGS sequence"/>
</dbReference>
<dbReference type="GO" id="GO:0050482">
    <property type="term" value="P:arachidonate secretion"/>
    <property type="evidence" value="ECO:0007669"/>
    <property type="project" value="InterPro"/>
</dbReference>
<dbReference type="OrthoDB" id="5125543at2"/>
<dbReference type="AlphaFoldDB" id="A0A1W1V3W8"/>
<dbReference type="EMBL" id="FWWR01000009">
    <property type="protein sequence ID" value="SMB88069.1"/>
    <property type="molecule type" value="Genomic_DNA"/>
</dbReference>
<dbReference type="Gene3D" id="1.20.90.10">
    <property type="entry name" value="Phospholipase A2 domain"/>
    <property type="match status" value="1"/>
</dbReference>
<organism evidence="1 2">
    <name type="scientific">Peptoniphilus asaccharolyticus DSM 20463</name>
    <dbReference type="NCBI Taxonomy" id="573058"/>
    <lineage>
        <taxon>Bacteria</taxon>
        <taxon>Bacillati</taxon>
        <taxon>Bacillota</taxon>
        <taxon>Tissierellia</taxon>
        <taxon>Tissierellales</taxon>
        <taxon>Peptoniphilaceae</taxon>
        <taxon>Peptoniphilus</taxon>
    </lineage>
</organism>
<reference evidence="2" key="1">
    <citation type="submission" date="2017-04" db="EMBL/GenBank/DDBJ databases">
        <authorList>
            <person name="Varghese N."/>
            <person name="Submissions S."/>
        </authorList>
    </citation>
    <scope>NUCLEOTIDE SEQUENCE [LARGE SCALE GENOMIC DNA]</scope>
    <source>
        <strain evidence="2">DSM 20463</strain>
    </source>
</reference>
<accession>A0A1W1V3W8</accession>
<dbReference type="GO" id="GO:0006644">
    <property type="term" value="P:phospholipid metabolic process"/>
    <property type="evidence" value="ECO:0007669"/>
    <property type="project" value="InterPro"/>
</dbReference>
<keyword evidence="2" id="KW-1185">Reference proteome</keyword>
<proteinExistence type="predicted"/>
<sequence length="180" mass="20594">MKKSISKKAIVYIALFIMMVALGFNKAYAKYYNSDEKIMMDVSKYMVEENGERYFDLEKAKKDNVRDEVIDLGNLVNDLASEWGFRQDREVKFRSLFPIGSYGNFCGKGNNGWDKYPIDDLDAACKGHDKCFVWGGDNTACNTQFCKELDWVIKFAQDGSRKKAYAMAAKVLFGCSKYGY</sequence>
<protein>
    <submittedName>
        <fullName evidence="1">Phospholipase A2 family enzyme</fullName>
    </submittedName>
</protein>
<dbReference type="GO" id="GO:0004623">
    <property type="term" value="F:phospholipase A2 activity"/>
    <property type="evidence" value="ECO:0007669"/>
    <property type="project" value="InterPro"/>
</dbReference>
<dbReference type="InterPro" id="IPR036444">
    <property type="entry name" value="PLipase_A2_dom_sf"/>
</dbReference>
<gene>
    <name evidence="1" type="ORF">SAMN00017477_1330</name>
</gene>
<dbReference type="STRING" id="573058.SAMN00017477_1330"/>
<dbReference type="RefSeq" id="WP_084230883.1">
    <property type="nucleotide sequence ID" value="NZ_FWWR01000009.1"/>
</dbReference>
<evidence type="ECO:0000313" key="1">
    <source>
        <dbReference type="EMBL" id="SMB88069.1"/>
    </source>
</evidence>